<evidence type="ECO:0000256" key="1">
    <source>
        <dbReference type="ARBA" id="ARBA00008239"/>
    </source>
</evidence>
<dbReference type="PANTHER" id="PTHR11528">
    <property type="entry name" value="HEAT SHOCK PROTEIN 90 FAMILY MEMBER"/>
    <property type="match status" value="1"/>
</dbReference>
<keyword evidence="3 5" id="KW-0067">ATP-binding</keyword>
<proteinExistence type="inferred from homology"/>
<keyword evidence="6" id="KW-1185">Reference proteome</keyword>
<organism evidence="5 6">
    <name type="scientific">Candidatus Dehalogenimonas loeffleri</name>
    <dbReference type="NCBI Taxonomy" id="3127115"/>
    <lineage>
        <taxon>Bacteria</taxon>
        <taxon>Bacillati</taxon>
        <taxon>Chloroflexota</taxon>
        <taxon>Dehalococcoidia</taxon>
        <taxon>Dehalococcoidales</taxon>
        <taxon>Dehalococcoidaceae</taxon>
        <taxon>Dehalogenimonas</taxon>
    </lineage>
</organism>
<dbReference type="RefSeq" id="WP_338737091.1">
    <property type="nucleotide sequence ID" value="NZ_CP146612.1"/>
</dbReference>
<dbReference type="InterPro" id="IPR036890">
    <property type="entry name" value="HATPase_C_sf"/>
</dbReference>
<sequence>MNQQSEKIPFGIEINRMIDLLAEQIYPTPFALLRENVQNSYDAILLRLHLSQNFEPRIEVIIKPNQVIVSDNGIGMSRTDLRDHFWFAGSSSKNTKEAQAAGVVGTFGIGAMANFGIAEELVVETESALVGERTKCSVMRSKLSVNEDCISFETCEATGNPGTTVTATMQATKTINVAEAETYISQFVALLSLDVLVNNKKVSGQPFENAVSQLVATWKSSSLSADLGDGLKADIDLTGAINGETRIELHNIEYGSQILKGRMALRQGVGNLRTYRNSFGLATASVTSAYGFGGVADFLFLHPTAGREALTTDSLQLLQRIVTRVDEYVSLQLGNRPESNVNSYFVTWAAQRHRYDLCSHLLVRVEPGETLALHEIQELSRQAPFLVYGGTDTSTIQHASEDRQIIMLSKNAQRKDCEINYLRNYCKIEELSDDPKVLLMKADAETTGAEKAFAFRLASILSTDYFLEVDIRFGTISHGFPVLVTSRTTPVEIYINPNTSTVRSILELFVREYAAFGHMAKDFVRNMLFPRVANLVPSSTRQGAEAFLKSINRTREIFEYEMTDLESLTALWKDYLSGKISFQQASDRANRVAVRSYQIFDREAAGAVRDVVPGVIENEAATAQENGSQYGPLPPIQRLDMSTTKKLLTINENEPSLKGYRCFLALTDRIQKEKGDFFLQPHRTSVVWGGQKALFIFEHHSGDFGLYYDLQTQGLISEQPGGGSFETCTIVMKNRIFIPIPPNIQASFWPHDNERKRFEVRCDILYIDQEAQDQNYCETNDVTTI</sequence>
<reference evidence="5 6" key="1">
    <citation type="submission" date="2024-03" db="EMBL/GenBank/DDBJ databases">
        <title>A Dehalogenimonas Isolated from Estuarine Sediments Dihaloeliminates Chlorinated Alkanes.</title>
        <authorList>
            <person name="Yang Y."/>
            <person name="Wang H."/>
        </authorList>
    </citation>
    <scope>NUCLEOTIDE SEQUENCE [LARGE SCALE GENOMIC DNA]</scope>
    <source>
        <strain evidence="5 6">W</strain>
    </source>
</reference>
<dbReference type="Pfam" id="PF13589">
    <property type="entry name" value="HATPase_c_3"/>
    <property type="match status" value="1"/>
</dbReference>
<evidence type="ECO:0000256" key="4">
    <source>
        <dbReference type="ARBA" id="ARBA00023186"/>
    </source>
</evidence>
<dbReference type="GO" id="GO:0005524">
    <property type="term" value="F:ATP binding"/>
    <property type="evidence" value="ECO:0007669"/>
    <property type="project" value="UniProtKB-KW"/>
</dbReference>
<name>A0ABZ2J6T5_9CHLR</name>
<dbReference type="EMBL" id="CP146612">
    <property type="protein sequence ID" value="WWX24959.1"/>
    <property type="molecule type" value="Genomic_DNA"/>
</dbReference>
<protein>
    <submittedName>
        <fullName evidence="5">ATP-binding protein</fullName>
    </submittedName>
</protein>
<evidence type="ECO:0000313" key="5">
    <source>
        <dbReference type="EMBL" id="WWX24959.1"/>
    </source>
</evidence>
<dbReference type="SUPFAM" id="SSF55874">
    <property type="entry name" value="ATPase domain of HSP90 chaperone/DNA topoisomerase II/histidine kinase"/>
    <property type="match status" value="1"/>
</dbReference>
<evidence type="ECO:0000256" key="3">
    <source>
        <dbReference type="ARBA" id="ARBA00022840"/>
    </source>
</evidence>
<comment type="similarity">
    <text evidence="1">Belongs to the heat shock protein 90 family.</text>
</comment>
<dbReference type="InterPro" id="IPR001404">
    <property type="entry name" value="Hsp90_fam"/>
</dbReference>
<dbReference type="Gene3D" id="3.30.565.10">
    <property type="entry name" value="Histidine kinase-like ATPase, C-terminal domain"/>
    <property type="match status" value="1"/>
</dbReference>
<keyword evidence="2" id="KW-0547">Nucleotide-binding</keyword>
<evidence type="ECO:0000313" key="6">
    <source>
        <dbReference type="Proteomes" id="UP001375370"/>
    </source>
</evidence>
<gene>
    <name evidence="5" type="ORF">V8247_06785</name>
</gene>
<evidence type="ECO:0000256" key="2">
    <source>
        <dbReference type="ARBA" id="ARBA00022741"/>
    </source>
</evidence>
<keyword evidence="4" id="KW-0143">Chaperone</keyword>
<dbReference type="Proteomes" id="UP001375370">
    <property type="component" value="Chromosome"/>
</dbReference>
<accession>A0ABZ2J6T5</accession>